<reference evidence="1" key="1">
    <citation type="submission" date="2022-06" db="EMBL/GenBank/DDBJ databases">
        <title>The First Complete Genome of the Simian Malaria Parasite Plasmodium brasilianum.</title>
        <authorList>
            <person name="Bajic M."/>
            <person name="Ravishankar S."/>
        </authorList>
    </citation>
    <scope>NUCLEOTIDE SEQUENCE</scope>
    <source>
        <strain evidence="1">Bolivian I</strain>
    </source>
</reference>
<organism evidence="1 2">
    <name type="scientific">Plasmodium brasilianum</name>
    <dbReference type="NCBI Taxonomy" id="5824"/>
    <lineage>
        <taxon>Eukaryota</taxon>
        <taxon>Sar</taxon>
        <taxon>Alveolata</taxon>
        <taxon>Apicomplexa</taxon>
        <taxon>Aconoidasida</taxon>
        <taxon>Haemosporida</taxon>
        <taxon>Plasmodiidae</taxon>
        <taxon>Plasmodium</taxon>
        <taxon>Plasmodium (Plasmodium)</taxon>
    </lineage>
</organism>
<protein>
    <submittedName>
        <fullName evidence="1">Uncharacterized protein</fullName>
    </submittedName>
</protein>
<name>A0ACB9YEZ4_PLABR</name>
<gene>
    <name evidence="1" type="ORF">MKS88_000814</name>
</gene>
<evidence type="ECO:0000313" key="1">
    <source>
        <dbReference type="EMBL" id="KAI4841046.1"/>
    </source>
</evidence>
<comment type="caution">
    <text evidence="1">The sequence shown here is derived from an EMBL/GenBank/DDBJ whole genome shotgun (WGS) entry which is preliminary data.</text>
</comment>
<accession>A0ACB9YEZ4</accession>
<sequence>MEQKIKLIFFIKICIYLLLTLICHFCIEKIMLNISKEEYKFSTNLDLRNFRLLSEYKKENDLNIVKSEQEMLNHEDNSEKVLCRNIKGKKLTNIQSRRSLFYDEFRKQYKVQKILIYGGKKLSRFERKFFKQLDYIDFIRKNPSISNKTYQTLICKKFGHKLFLPTLVLLWMLLVALGSSISGYMGKYVTINEDQSSKIILLKPEYAIPFFVFLGILIIMFMLWSAFTYIKFRKHKRIFKRKC</sequence>
<dbReference type="EMBL" id="CM043770">
    <property type="protein sequence ID" value="KAI4841046.1"/>
    <property type="molecule type" value="Genomic_DNA"/>
</dbReference>
<keyword evidence="2" id="KW-1185">Reference proteome</keyword>
<evidence type="ECO:0000313" key="2">
    <source>
        <dbReference type="Proteomes" id="UP001056978"/>
    </source>
</evidence>
<proteinExistence type="predicted"/>
<dbReference type="Proteomes" id="UP001056978">
    <property type="component" value="Chromosome 2"/>
</dbReference>